<reference evidence="2" key="1">
    <citation type="submission" date="2017-04" db="EMBL/GenBank/DDBJ databases">
        <authorList>
            <person name="Varghese N."/>
            <person name="Submissions S."/>
        </authorList>
    </citation>
    <scope>NUCLEOTIDE SEQUENCE [LARGE SCALE GENOMIC DNA]</scope>
    <source>
        <strain evidence="2">Ballard 720</strain>
    </source>
</reference>
<dbReference type="STRING" id="28094.SAMN06295900_104318"/>
<keyword evidence="2" id="KW-1185">Reference proteome</keyword>
<dbReference type="GeneID" id="95551550"/>
<dbReference type="OrthoDB" id="8592469at2"/>
<accession>A0A1X7E0D5</accession>
<sequence length="138" mass="14767">MTDAIVRVTNLASHDLFILGDPNWDDQHLMFGSHAARGTYRIAPGDSMDVAAPGACAAEREEYAIGMIFADGQDIDYGSAGAFQTAIGWRQDTGGLGVTDEYTIRTPALSYSAASESACSMRMAFVDARAHEQTGRGR</sequence>
<gene>
    <name evidence="1" type="ORF">SAMN06295900_104318</name>
</gene>
<organism evidence="1 2">
    <name type="scientific">Trinickia caryophylli</name>
    <name type="common">Paraburkholderia caryophylli</name>
    <dbReference type="NCBI Taxonomy" id="28094"/>
    <lineage>
        <taxon>Bacteria</taxon>
        <taxon>Pseudomonadati</taxon>
        <taxon>Pseudomonadota</taxon>
        <taxon>Betaproteobacteria</taxon>
        <taxon>Burkholderiales</taxon>
        <taxon>Burkholderiaceae</taxon>
        <taxon>Trinickia</taxon>
    </lineage>
</organism>
<dbReference type="EMBL" id="FXAH01000004">
    <property type="protein sequence ID" value="SMF25163.1"/>
    <property type="molecule type" value="Genomic_DNA"/>
</dbReference>
<evidence type="ECO:0000313" key="1">
    <source>
        <dbReference type="EMBL" id="SMF25163.1"/>
    </source>
</evidence>
<evidence type="ECO:0000313" key="2">
    <source>
        <dbReference type="Proteomes" id="UP000192911"/>
    </source>
</evidence>
<proteinExistence type="predicted"/>
<protein>
    <submittedName>
        <fullName evidence="1">Uncharacterized protein</fullName>
    </submittedName>
</protein>
<dbReference type="AlphaFoldDB" id="A0A1X7E0D5"/>
<dbReference type="RefSeq" id="WP_139831142.1">
    <property type="nucleotide sequence ID" value="NZ_BSQD01000005.1"/>
</dbReference>
<dbReference type="Proteomes" id="UP000192911">
    <property type="component" value="Unassembled WGS sequence"/>
</dbReference>
<name>A0A1X7E0D5_TRICW</name>